<dbReference type="EMBL" id="JACGWM010000004">
    <property type="protein sequence ID" value="KAL0376811.1"/>
    <property type="molecule type" value="Genomic_DNA"/>
</dbReference>
<gene>
    <name evidence="8" type="ORF">Scaly_0798700</name>
</gene>
<feature type="transmembrane region" description="Helical" evidence="5">
    <location>
        <begin position="112"/>
        <end position="133"/>
    </location>
</feature>
<dbReference type="PANTHER" id="PTHR46056:SF10">
    <property type="entry name" value="LONG-CHAIN-ALCOHOL OXIDASE FAO3"/>
    <property type="match status" value="1"/>
</dbReference>
<keyword evidence="4" id="KW-0560">Oxidoreductase</keyword>
<dbReference type="InterPro" id="IPR003953">
    <property type="entry name" value="FAD-dep_OxRdtase_2_FAD-bd"/>
</dbReference>
<evidence type="ECO:0000256" key="1">
    <source>
        <dbReference type="ARBA" id="ARBA00010790"/>
    </source>
</evidence>
<proteinExistence type="inferred from homology"/>
<accession>A0AAW2RB21</accession>
<keyword evidence="5" id="KW-1133">Transmembrane helix</keyword>
<keyword evidence="5" id="KW-0472">Membrane</keyword>
<evidence type="ECO:0000259" key="7">
    <source>
        <dbReference type="Pfam" id="PF00890"/>
    </source>
</evidence>
<protein>
    <submittedName>
        <fullName evidence="8">Long-chain-alcohol oxidase FAO1</fullName>
    </submittedName>
</protein>
<evidence type="ECO:0000256" key="2">
    <source>
        <dbReference type="ARBA" id="ARBA00022630"/>
    </source>
</evidence>
<evidence type="ECO:0000256" key="4">
    <source>
        <dbReference type="ARBA" id="ARBA00023002"/>
    </source>
</evidence>
<reference evidence="8" key="1">
    <citation type="submission" date="2020-06" db="EMBL/GenBank/DDBJ databases">
        <authorList>
            <person name="Li T."/>
            <person name="Hu X."/>
            <person name="Zhang T."/>
            <person name="Song X."/>
            <person name="Zhang H."/>
            <person name="Dai N."/>
            <person name="Sheng W."/>
            <person name="Hou X."/>
            <person name="Wei L."/>
        </authorList>
    </citation>
    <scope>NUCLEOTIDE SEQUENCE</scope>
    <source>
        <strain evidence="8">KEN8</strain>
        <tissue evidence="8">Leaf</tissue>
    </source>
</reference>
<evidence type="ECO:0000256" key="3">
    <source>
        <dbReference type="ARBA" id="ARBA00022827"/>
    </source>
</evidence>
<dbReference type="InterPro" id="IPR000172">
    <property type="entry name" value="GMC_OxRdtase_N"/>
</dbReference>
<feature type="domain" description="FAD-dependent oxidoreductase 2 FAD-binding" evidence="7">
    <location>
        <begin position="206"/>
        <end position="239"/>
    </location>
</feature>
<reference evidence="8" key="2">
    <citation type="journal article" date="2024" name="Plant">
        <title>Genomic evolution and insights into agronomic trait innovations of Sesamum species.</title>
        <authorList>
            <person name="Miao H."/>
            <person name="Wang L."/>
            <person name="Qu L."/>
            <person name="Liu H."/>
            <person name="Sun Y."/>
            <person name="Le M."/>
            <person name="Wang Q."/>
            <person name="Wei S."/>
            <person name="Zheng Y."/>
            <person name="Lin W."/>
            <person name="Duan Y."/>
            <person name="Cao H."/>
            <person name="Xiong S."/>
            <person name="Wang X."/>
            <person name="Wei L."/>
            <person name="Li C."/>
            <person name="Ma Q."/>
            <person name="Ju M."/>
            <person name="Zhao R."/>
            <person name="Li G."/>
            <person name="Mu C."/>
            <person name="Tian Q."/>
            <person name="Mei H."/>
            <person name="Zhang T."/>
            <person name="Gao T."/>
            <person name="Zhang H."/>
        </authorList>
    </citation>
    <scope>NUCLEOTIDE SEQUENCE</scope>
    <source>
        <strain evidence="8">KEN8</strain>
    </source>
</reference>
<dbReference type="Gene3D" id="3.50.50.60">
    <property type="entry name" value="FAD/NAD(P)-binding domain"/>
    <property type="match status" value="1"/>
</dbReference>
<keyword evidence="2" id="KW-0285">Flavoprotein</keyword>
<feature type="domain" description="Glucose-methanol-choline oxidoreductase N-terminal" evidence="6">
    <location>
        <begin position="252"/>
        <end position="348"/>
    </location>
</feature>
<dbReference type="Pfam" id="PF00732">
    <property type="entry name" value="GMC_oxred_N"/>
    <property type="match status" value="1"/>
</dbReference>
<keyword evidence="3" id="KW-0274">FAD</keyword>
<sequence length="387" mass="42867">MARECHPLLRGGRRETKFSHGFSASELEILTSICEVLLPPIPLMNSQESSTKNDVDQSYEAFCNASGSQYPVPDEVAELITKRGFSEAKILKFSEISLEKREKVVQKSFRNWLLTPVRLAFVFIKFLVLYVFLTQEKMQRILRGRQWTITLTLMKKSCDAPKERPLEQGMVETRHETDLTFANSLAAKGLKVTQNAQRSMCKVTCDVVIVGSGCGGGVAAAVLSRAGLKVVVLEKGNYYTSKDYSALEGPSMSELYESGGLLSTLDGKTMILAGSTVGGGSAVNWSACIKTPDFVLDEWGNGQKLPLFSSPEYMAAMEKVCGRIGVTEKCDKDGFQNQILRKGVKSSVLKRIPWRETHQKVISVVLAAMDALEETRKEPIRLGWSMQ</sequence>
<dbReference type="GO" id="GO:0050660">
    <property type="term" value="F:flavin adenine dinucleotide binding"/>
    <property type="evidence" value="ECO:0007669"/>
    <property type="project" value="InterPro"/>
</dbReference>
<dbReference type="AlphaFoldDB" id="A0AAW2RB21"/>
<comment type="caution">
    <text evidence="8">The sequence shown here is derived from an EMBL/GenBank/DDBJ whole genome shotgun (WGS) entry which is preliminary data.</text>
</comment>
<organism evidence="8">
    <name type="scientific">Sesamum calycinum</name>
    <dbReference type="NCBI Taxonomy" id="2727403"/>
    <lineage>
        <taxon>Eukaryota</taxon>
        <taxon>Viridiplantae</taxon>
        <taxon>Streptophyta</taxon>
        <taxon>Embryophyta</taxon>
        <taxon>Tracheophyta</taxon>
        <taxon>Spermatophyta</taxon>
        <taxon>Magnoliopsida</taxon>
        <taxon>eudicotyledons</taxon>
        <taxon>Gunneridae</taxon>
        <taxon>Pentapetalae</taxon>
        <taxon>asterids</taxon>
        <taxon>lamiids</taxon>
        <taxon>Lamiales</taxon>
        <taxon>Pedaliaceae</taxon>
        <taxon>Sesamum</taxon>
    </lineage>
</organism>
<evidence type="ECO:0000313" key="8">
    <source>
        <dbReference type="EMBL" id="KAL0376811.1"/>
    </source>
</evidence>
<dbReference type="Pfam" id="PF00890">
    <property type="entry name" value="FAD_binding_2"/>
    <property type="match status" value="1"/>
</dbReference>
<evidence type="ECO:0000256" key="5">
    <source>
        <dbReference type="SAM" id="Phobius"/>
    </source>
</evidence>
<evidence type="ECO:0000259" key="6">
    <source>
        <dbReference type="Pfam" id="PF00732"/>
    </source>
</evidence>
<keyword evidence="5" id="KW-0812">Transmembrane</keyword>
<dbReference type="SUPFAM" id="SSF51905">
    <property type="entry name" value="FAD/NAD(P)-binding domain"/>
    <property type="match status" value="1"/>
</dbReference>
<dbReference type="GO" id="GO:0016614">
    <property type="term" value="F:oxidoreductase activity, acting on CH-OH group of donors"/>
    <property type="evidence" value="ECO:0007669"/>
    <property type="project" value="InterPro"/>
</dbReference>
<dbReference type="PANTHER" id="PTHR46056">
    <property type="entry name" value="LONG-CHAIN-ALCOHOL OXIDASE"/>
    <property type="match status" value="1"/>
</dbReference>
<dbReference type="InterPro" id="IPR036188">
    <property type="entry name" value="FAD/NAD-bd_sf"/>
</dbReference>
<comment type="similarity">
    <text evidence="1">Belongs to the GMC oxidoreductase family.</text>
</comment>
<name>A0AAW2RB21_9LAMI</name>